<evidence type="ECO:0000313" key="1">
    <source>
        <dbReference type="EMBL" id="GFE81033.1"/>
    </source>
</evidence>
<dbReference type="AlphaFoldDB" id="A0A829YDK4"/>
<dbReference type="EMBL" id="BLJN01000003">
    <property type="protein sequence ID" value="GFE81033.1"/>
    <property type="molecule type" value="Genomic_DNA"/>
</dbReference>
<name>A0A829YDK4_9GAMM</name>
<gene>
    <name evidence="1" type="ORF">GCM10011487_30330</name>
</gene>
<comment type="caution">
    <text evidence="1">The sequence shown here is derived from an EMBL/GenBank/DDBJ whole genome shotgun (WGS) entry which is preliminary data.</text>
</comment>
<sequence length="241" mass="25850">MIGSMTRARAMSGASYGWRSFLLVTACVAVAGCGRSSQPEPVSVQEPPAPFIASTPTGVDADELKQLLQQCDVGKVMPILRDVLGSPASADLLMFLSDSWADGGGDPAVNHCMQKEIVRVSVANALAQAQANRMLEVPQLESVLDTLRGSLTSPSSEIAHTAIMGIGDFLTERDIAKLRQIALDDKCCHNKSAYAALALSCNPKASEELDRLATIDQKRADLVREFRGLMQEARTLKCDSE</sequence>
<accession>A0A829YDK4</accession>
<evidence type="ECO:0008006" key="3">
    <source>
        <dbReference type="Google" id="ProtNLM"/>
    </source>
</evidence>
<dbReference type="PROSITE" id="PS51257">
    <property type="entry name" value="PROKAR_LIPOPROTEIN"/>
    <property type="match status" value="1"/>
</dbReference>
<dbReference type="Proteomes" id="UP000445000">
    <property type="component" value="Unassembled WGS sequence"/>
</dbReference>
<dbReference type="RefSeq" id="WP_161812737.1">
    <property type="nucleotide sequence ID" value="NZ_BLJN01000003.1"/>
</dbReference>
<reference evidence="2" key="1">
    <citation type="submission" date="2020-01" db="EMBL/GenBank/DDBJ databases">
        <title>'Steroidobacter agaridevorans' sp. nov., agar-degrading bacteria isolated from rhizosphere soils.</title>
        <authorList>
            <person name="Ikenaga M."/>
            <person name="Kataoka M."/>
            <person name="Murouchi A."/>
            <person name="Katsuragi S."/>
            <person name="Sakai M."/>
        </authorList>
    </citation>
    <scope>NUCLEOTIDE SEQUENCE [LARGE SCALE GENOMIC DNA]</scope>
    <source>
        <strain evidence="2">YU21-B</strain>
    </source>
</reference>
<evidence type="ECO:0000313" key="2">
    <source>
        <dbReference type="Proteomes" id="UP000445000"/>
    </source>
</evidence>
<protein>
    <recommendedName>
        <fullName evidence="3">Lipoprotein</fullName>
    </recommendedName>
</protein>
<keyword evidence="2" id="KW-1185">Reference proteome</keyword>
<organism evidence="1 2">
    <name type="scientific">Steroidobacter agaridevorans</name>
    <dbReference type="NCBI Taxonomy" id="2695856"/>
    <lineage>
        <taxon>Bacteria</taxon>
        <taxon>Pseudomonadati</taxon>
        <taxon>Pseudomonadota</taxon>
        <taxon>Gammaproteobacteria</taxon>
        <taxon>Steroidobacterales</taxon>
        <taxon>Steroidobacteraceae</taxon>
        <taxon>Steroidobacter</taxon>
    </lineage>
</organism>
<proteinExistence type="predicted"/>